<organism evidence="2 3">
    <name type="scientific">Pseudomonas ulcerans</name>
    <dbReference type="NCBI Taxonomy" id="3115852"/>
    <lineage>
        <taxon>Bacteria</taxon>
        <taxon>Pseudomonadati</taxon>
        <taxon>Pseudomonadota</taxon>
        <taxon>Gammaproteobacteria</taxon>
        <taxon>Pseudomonadales</taxon>
        <taxon>Pseudomonadaceae</taxon>
        <taxon>Pseudomonas</taxon>
    </lineage>
</organism>
<comment type="caution">
    <text evidence="2">The sequence shown here is derived from an EMBL/GenBank/DDBJ whole genome shotgun (WGS) entry which is preliminary data.</text>
</comment>
<sequence length="85" mass="8668">MAKVIVVFTGSWRGYSRGEVAGFEEDVAQSLIDGGRAELREGKKGGKSGSGKGKPAPAATQPGPSTEPPVPDPDSDGAEDDEGKP</sequence>
<dbReference type="RefSeq" id="WP_330076469.1">
    <property type="nucleotide sequence ID" value="NZ_JAZDQJ010000028.1"/>
</dbReference>
<accession>A0ABU7HWC8</accession>
<protein>
    <submittedName>
        <fullName evidence="2">Uncharacterized protein</fullName>
    </submittedName>
</protein>
<evidence type="ECO:0000313" key="2">
    <source>
        <dbReference type="EMBL" id="MEE1935748.1"/>
    </source>
</evidence>
<gene>
    <name evidence="2" type="ORF">V0R50_21160</name>
</gene>
<feature type="region of interest" description="Disordered" evidence="1">
    <location>
        <begin position="34"/>
        <end position="85"/>
    </location>
</feature>
<dbReference type="Proteomes" id="UP001335100">
    <property type="component" value="Unassembled WGS sequence"/>
</dbReference>
<dbReference type="EMBL" id="JAZDQJ010000028">
    <property type="protein sequence ID" value="MEE1935748.1"/>
    <property type="molecule type" value="Genomic_DNA"/>
</dbReference>
<name>A0ABU7HWC8_9PSED</name>
<evidence type="ECO:0000313" key="3">
    <source>
        <dbReference type="Proteomes" id="UP001335100"/>
    </source>
</evidence>
<proteinExistence type="predicted"/>
<keyword evidence="3" id="KW-1185">Reference proteome</keyword>
<feature type="compositionally biased region" description="Basic and acidic residues" evidence="1">
    <location>
        <begin position="35"/>
        <end position="44"/>
    </location>
</feature>
<feature type="compositionally biased region" description="Acidic residues" evidence="1">
    <location>
        <begin position="73"/>
        <end position="85"/>
    </location>
</feature>
<reference evidence="2 3" key="1">
    <citation type="submission" date="2024-01" db="EMBL/GenBank/DDBJ databases">
        <title>Unpublished Manusciprt.</title>
        <authorList>
            <person name="Duman M."/>
            <person name="Valdes E.G."/>
            <person name="Ajmi N."/>
            <person name="Altun S."/>
            <person name="Saticioglu I.B."/>
        </authorList>
    </citation>
    <scope>NUCLEOTIDE SEQUENCE [LARGE SCALE GENOMIC DNA]</scope>
    <source>
        <strain evidence="2 3">148P</strain>
    </source>
</reference>
<evidence type="ECO:0000256" key="1">
    <source>
        <dbReference type="SAM" id="MobiDB-lite"/>
    </source>
</evidence>